<gene>
    <name evidence="2" type="ORF">E5676_scaffold307G00160</name>
</gene>
<comment type="caution">
    <text evidence="2">The sequence shown here is derived from an EMBL/GenBank/DDBJ whole genome shotgun (WGS) entry which is preliminary data.</text>
</comment>
<accession>A0A5D3D8A0</accession>
<evidence type="ECO:0000313" key="2">
    <source>
        <dbReference type="EMBL" id="TYK19791.1"/>
    </source>
</evidence>
<name>A0A5D3D8A0_CUCMM</name>
<protein>
    <submittedName>
        <fullName evidence="2">Retrotransposon protein</fullName>
    </submittedName>
</protein>
<reference evidence="2 3" key="1">
    <citation type="submission" date="2019-08" db="EMBL/GenBank/DDBJ databases">
        <title>Draft genome sequences of two oriental melons (Cucumis melo L. var makuwa).</title>
        <authorList>
            <person name="Kwon S.-Y."/>
        </authorList>
    </citation>
    <scope>NUCLEOTIDE SEQUENCE [LARGE SCALE GENOMIC DNA]</scope>
    <source>
        <strain evidence="3">cv. Chang Bougi</strain>
        <tissue evidence="2">Leaf</tissue>
    </source>
</reference>
<proteinExistence type="predicted"/>
<keyword evidence="1" id="KW-0472">Membrane</keyword>
<evidence type="ECO:0000256" key="1">
    <source>
        <dbReference type="SAM" id="Phobius"/>
    </source>
</evidence>
<organism evidence="2 3">
    <name type="scientific">Cucumis melo var. makuwa</name>
    <name type="common">Oriental melon</name>
    <dbReference type="NCBI Taxonomy" id="1194695"/>
    <lineage>
        <taxon>Eukaryota</taxon>
        <taxon>Viridiplantae</taxon>
        <taxon>Streptophyta</taxon>
        <taxon>Embryophyta</taxon>
        <taxon>Tracheophyta</taxon>
        <taxon>Spermatophyta</taxon>
        <taxon>Magnoliopsida</taxon>
        <taxon>eudicotyledons</taxon>
        <taxon>Gunneridae</taxon>
        <taxon>Pentapetalae</taxon>
        <taxon>rosids</taxon>
        <taxon>fabids</taxon>
        <taxon>Cucurbitales</taxon>
        <taxon>Cucurbitaceae</taxon>
        <taxon>Benincaseae</taxon>
        <taxon>Cucumis</taxon>
    </lineage>
</organism>
<sequence>MAISRPSSHYLNKHHFIILCPCPRSLADKLAAASVSLNDEEILVQPLNGLPSAFNAFRTSIRTRSATSPLKNFTPFSFRKKQPWPKLQPLKPFQQPWRRFTHLSIMAAADEDAVSTPLVTLILILLQMLLIVGQILLQDRVA</sequence>
<feature type="transmembrane region" description="Helical" evidence="1">
    <location>
        <begin position="118"/>
        <end position="137"/>
    </location>
</feature>
<evidence type="ECO:0000313" key="3">
    <source>
        <dbReference type="Proteomes" id="UP000321947"/>
    </source>
</evidence>
<keyword evidence="1" id="KW-0812">Transmembrane</keyword>
<dbReference type="EMBL" id="SSTD01006538">
    <property type="protein sequence ID" value="TYK19791.1"/>
    <property type="molecule type" value="Genomic_DNA"/>
</dbReference>
<dbReference type="AlphaFoldDB" id="A0A5D3D8A0"/>
<keyword evidence="1" id="KW-1133">Transmembrane helix</keyword>
<dbReference type="Proteomes" id="UP000321947">
    <property type="component" value="Unassembled WGS sequence"/>
</dbReference>